<evidence type="ECO:0000313" key="4">
    <source>
        <dbReference type="Proteomes" id="UP000093694"/>
    </source>
</evidence>
<gene>
    <name evidence="2" type="ORF">CLCOS_34750</name>
    <name evidence="1" type="ORF">WX73_03170</name>
</gene>
<dbReference type="PATRIC" id="fig|1705578.3.peg.3234"/>
<sequence length="58" mass="7100">MKDNVIKVDFSRNRKKDPFSLLLLIKKTYKKFFYSMFKSYKTKDKNNKNIIRSFKDIS</sequence>
<reference evidence="2 4" key="2">
    <citation type="journal article" date="2016" name="Front. Microbiol.">
        <title>Industrial Acetogenic Biocatalysts: A Comparative Metabolic and Genomic Analysis.</title>
        <authorList>
            <person name="Bengelsdorf F."/>
            <person name="Poehlein A."/>
            <person name="Sonja S."/>
            <person name="Erz C."/>
            <person name="Hummel T."/>
            <person name="Hoffmeister S."/>
            <person name="Daniel R."/>
            <person name="Durre P."/>
        </authorList>
    </citation>
    <scope>NUCLEOTIDE SEQUENCE [LARGE SCALE GENOMIC DNA]</scope>
    <source>
        <strain evidence="2 4">PTA-10522</strain>
    </source>
</reference>
<name>A0A168N403_9CLOT</name>
<keyword evidence="4" id="KW-1185">Reference proteome</keyword>
<comment type="caution">
    <text evidence="1">The sequence shown here is derived from an EMBL/GenBank/DDBJ whole genome shotgun (WGS) entry which is preliminary data.</text>
</comment>
<protein>
    <submittedName>
        <fullName evidence="1">Uncharacterized protein</fullName>
    </submittedName>
</protein>
<evidence type="ECO:0000313" key="3">
    <source>
        <dbReference type="Proteomes" id="UP000077384"/>
    </source>
</evidence>
<dbReference type="EMBL" id="LROR01000071">
    <property type="protein sequence ID" value="OBR91431.1"/>
    <property type="molecule type" value="Genomic_DNA"/>
</dbReference>
<organism evidence="1 3">
    <name type="scientific">Clostridium coskatii</name>
    <dbReference type="NCBI Taxonomy" id="1705578"/>
    <lineage>
        <taxon>Bacteria</taxon>
        <taxon>Bacillati</taxon>
        <taxon>Bacillota</taxon>
        <taxon>Clostridia</taxon>
        <taxon>Eubacteriales</taxon>
        <taxon>Clostridiaceae</taxon>
        <taxon>Clostridium</taxon>
    </lineage>
</organism>
<dbReference type="RefSeq" id="WP_013236848.1">
    <property type="nucleotide sequence ID" value="NZ_LITQ01000048.1"/>
</dbReference>
<evidence type="ECO:0000313" key="1">
    <source>
        <dbReference type="EMBL" id="OAA85730.1"/>
    </source>
</evidence>
<dbReference type="Proteomes" id="UP000077384">
    <property type="component" value="Unassembled WGS sequence"/>
</dbReference>
<dbReference type="AlphaFoldDB" id="A0A168N403"/>
<dbReference type="EMBL" id="LITQ01000048">
    <property type="protein sequence ID" value="OAA85730.1"/>
    <property type="molecule type" value="Genomic_DNA"/>
</dbReference>
<reference evidence="1 3" key="1">
    <citation type="journal article" date="2015" name="Biotechnol. Bioeng.">
        <title>Genome sequence and phenotypic characterization of Caulobacter segnis.</title>
        <authorList>
            <person name="Patel S."/>
            <person name="Fletcher B."/>
            <person name="Scott D.C."/>
            <person name="Ely B."/>
        </authorList>
    </citation>
    <scope>NUCLEOTIDE SEQUENCE [LARGE SCALE GENOMIC DNA]</scope>
    <source>
        <strain evidence="1 3">PS02</strain>
    </source>
</reference>
<evidence type="ECO:0000313" key="2">
    <source>
        <dbReference type="EMBL" id="OBR91431.1"/>
    </source>
</evidence>
<dbReference type="Proteomes" id="UP000093694">
    <property type="component" value="Unassembled WGS sequence"/>
</dbReference>
<proteinExistence type="predicted"/>
<accession>A0A168N403</accession>